<dbReference type="SUPFAM" id="SSF81593">
    <property type="entry name" value="Nucleotidyltransferase substrate binding subunit/domain"/>
    <property type="match status" value="1"/>
</dbReference>
<evidence type="ECO:0000313" key="3">
    <source>
        <dbReference type="Proteomes" id="UP000005741"/>
    </source>
</evidence>
<sequence length="135" mass="15453">MENNLHEAFKWLKQAEGDLKSAGNSVSTSDFNWACFQAQQSAEKALKSVLYGRGYRKILTYSVFDLIKKTGKLDESFLDLRKEGKVLDGYYMSTRYPDSIVSDLTPSEYFEEEDAEECIRCAELILKKVKEVLKA</sequence>
<proteinExistence type="predicted"/>
<dbReference type="SMART" id="SM00748">
    <property type="entry name" value="HEPN"/>
    <property type="match status" value="1"/>
</dbReference>
<dbReference type="EMBL" id="CM001436">
    <property type="protein sequence ID" value="EHQ34437.1"/>
    <property type="molecule type" value="Genomic_DNA"/>
</dbReference>
<evidence type="ECO:0000313" key="2">
    <source>
        <dbReference type="EMBL" id="EHQ34437.1"/>
    </source>
</evidence>
<name>H1Z0H0_9EURY</name>
<keyword evidence="3" id="KW-1185">Reference proteome</keyword>
<accession>H1Z0H0</accession>
<feature type="domain" description="HEPN" evidence="1">
    <location>
        <begin position="12"/>
        <end position="125"/>
    </location>
</feature>
<reference evidence="2 3" key="1">
    <citation type="submission" date="2011-10" db="EMBL/GenBank/DDBJ databases">
        <title>The Improved High-Quality Draft genome of Methanoplanus limicola DSM 2279.</title>
        <authorList>
            <consortium name="US DOE Joint Genome Institute (JGI-PGF)"/>
            <person name="Lucas S."/>
            <person name="Copeland A."/>
            <person name="Lapidus A."/>
            <person name="Glavina del Rio T."/>
            <person name="Dalin E."/>
            <person name="Tice H."/>
            <person name="Bruce D."/>
            <person name="Goodwin L."/>
            <person name="Pitluck S."/>
            <person name="Peters L."/>
            <person name="Mikhailova N."/>
            <person name="Lu M."/>
            <person name="Kyrpides N."/>
            <person name="Mavromatis K."/>
            <person name="Ivanova N."/>
            <person name="Markowitz V."/>
            <person name="Cheng J.-F."/>
            <person name="Hugenholtz P."/>
            <person name="Woyke T."/>
            <person name="Wu D."/>
            <person name="Wirth R."/>
            <person name="Brambilla E.-M."/>
            <person name="Klenk H.-P."/>
            <person name="Eisen J.A."/>
        </authorList>
    </citation>
    <scope>NUCLEOTIDE SEQUENCE [LARGE SCALE GENOMIC DNA]</scope>
    <source>
        <strain evidence="2 3">DSM 2279</strain>
    </source>
</reference>
<dbReference type="InterPro" id="IPR007842">
    <property type="entry name" value="HEPN_dom"/>
</dbReference>
<dbReference type="OrthoDB" id="359241at2157"/>
<dbReference type="PROSITE" id="PS50910">
    <property type="entry name" value="HEPN"/>
    <property type="match status" value="1"/>
</dbReference>
<dbReference type="Gene3D" id="1.20.120.330">
    <property type="entry name" value="Nucleotidyltransferases domain 2"/>
    <property type="match status" value="1"/>
</dbReference>
<protein>
    <submittedName>
        <fullName evidence="2">HEPN domain protein</fullName>
    </submittedName>
</protein>
<dbReference type="RefSeq" id="WP_004076076.1">
    <property type="nucleotide sequence ID" value="NZ_CM001436.1"/>
</dbReference>
<gene>
    <name evidence="2" type="ORF">Metlim_0296</name>
</gene>
<dbReference type="InParanoid" id="H1Z0H0"/>
<evidence type="ECO:0000259" key="1">
    <source>
        <dbReference type="PROSITE" id="PS50910"/>
    </source>
</evidence>
<dbReference type="STRING" id="937775.Metlim_0296"/>
<dbReference type="Proteomes" id="UP000005741">
    <property type="component" value="Chromosome"/>
</dbReference>
<dbReference type="HOGENOM" id="CLU_123170_2_1_2"/>
<dbReference type="Pfam" id="PF05168">
    <property type="entry name" value="HEPN"/>
    <property type="match status" value="1"/>
</dbReference>
<organism evidence="2 3">
    <name type="scientific">Methanoplanus limicola DSM 2279</name>
    <dbReference type="NCBI Taxonomy" id="937775"/>
    <lineage>
        <taxon>Archaea</taxon>
        <taxon>Methanobacteriati</taxon>
        <taxon>Methanobacteriota</taxon>
        <taxon>Stenosarchaea group</taxon>
        <taxon>Methanomicrobia</taxon>
        <taxon>Methanomicrobiales</taxon>
        <taxon>Methanomicrobiaceae</taxon>
        <taxon>Methanoplanus</taxon>
    </lineage>
</organism>
<dbReference type="AlphaFoldDB" id="H1Z0H0"/>